<dbReference type="Proteomes" id="UP001652627">
    <property type="component" value="Chromosome 34"/>
</dbReference>
<evidence type="ECO:0000313" key="3">
    <source>
        <dbReference type="RefSeq" id="XP_067170421.1"/>
    </source>
</evidence>
<keyword evidence="1" id="KW-0732">Signal</keyword>
<evidence type="ECO:0000313" key="4">
    <source>
        <dbReference type="RefSeq" id="XP_067170423.1"/>
    </source>
</evidence>
<reference evidence="3 4" key="1">
    <citation type="submission" date="2025-05" db="UniProtKB">
        <authorList>
            <consortium name="RefSeq"/>
        </authorList>
    </citation>
    <scope>IDENTIFICATION</scope>
    <source>
        <tissue evidence="3 4">Blood</tissue>
    </source>
</reference>
<keyword evidence="2" id="KW-1185">Reference proteome</keyword>
<dbReference type="RefSeq" id="XP_067170421.1">
    <property type="nucleotide sequence ID" value="XM_067314320.1"/>
</dbReference>
<organism evidence="2 3">
    <name type="scientific">Apteryx mantelli</name>
    <name type="common">North Island brown kiwi</name>
    <dbReference type="NCBI Taxonomy" id="2696672"/>
    <lineage>
        <taxon>Eukaryota</taxon>
        <taxon>Metazoa</taxon>
        <taxon>Chordata</taxon>
        <taxon>Craniata</taxon>
        <taxon>Vertebrata</taxon>
        <taxon>Euteleostomi</taxon>
        <taxon>Archelosauria</taxon>
        <taxon>Archosauria</taxon>
        <taxon>Dinosauria</taxon>
        <taxon>Saurischia</taxon>
        <taxon>Theropoda</taxon>
        <taxon>Coelurosauria</taxon>
        <taxon>Aves</taxon>
        <taxon>Palaeognathae</taxon>
        <taxon>Apterygiformes</taxon>
        <taxon>Apterygidae</taxon>
        <taxon>Apteryx</taxon>
    </lineage>
</organism>
<dbReference type="Pfam" id="PF11901">
    <property type="entry name" value="DM9"/>
    <property type="match status" value="1"/>
</dbReference>
<evidence type="ECO:0000256" key="1">
    <source>
        <dbReference type="SAM" id="SignalP"/>
    </source>
</evidence>
<dbReference type="InterPro" id="IPR006616">
    <property type="entry name" value="DM9_repeat"/>
</dbReference>
<feature type="chain" id="PRO_5045026206" evidence="1">
    <location>
        <begin position="21"/>
        <end position="228"/>
    </location>
</feature>
<name>A0ABM4FZT2_9AVES</name>
<dbReference type="SMART" id="SM00696">
    <property type="entry name" value="DM9"/>
    <property type="match status" value="1"/>
</dbReference>
<dbReference type="PANTHER" id="PTHR31649:SF1">
    <property type="entry name" value="FARNESOIC ACID O-METHYL TRANSFERASE DOMAIN-CONTAINING PROTEIN"/>
    <property type="match status" value="1"/>
</dbReference>
<evidence type="ECO:0000313" key="2">
    <source>
        <dbReference type="Proteomes" id="UP001652627"/>
    </source>
</evidence>
<gene>
    <name evidence="3" type="primary">LOC136994902</name>
    <name evidence="4" type="synonym">LOC136994903</name>
</gene>
<dbReference type="GeneID" id="136994902"/>
<protein>
    <submittedName>
        <fullName evidence="3 4">Natterin-3-like</fullName>
    </submittedName>
</protein>
<dbReference type="PANTHER" id="PTHR31649">
    <property type="entry name" value="AGAP009604-PA"/>
    <property type="match status" value="1"/>
</dbReference>
<sequence length="228" mass="25798">MWLQLCTLLVLLSLSGKATAQASNLPSALRRIVEESISPPTAASPQGQGEDREVLGHSPAVKLSSTEGKDFSMLSEVKITPRRKRQLFGSNLKWVTFTGRLPEWAVSNWNNYAKRQEYVCAVSGCDTGSYSPERGPYCYYPYGEKERSSTNFKILVNEGNRAWLEWRSASFGNAPSNAVKSCPWEDVYVGRNKYGLGKVHGRHRAFFVVTDGYESWYKYYEVLTVRRD</sequence>
<feature type="signal peptide" evidence="1">
    <location>
        <begin position="1"/>
        <end position="20"/>
    </location>
</feature>
<proteinExistence type="predicted"/>
<dbReference type="RefSeq" id="XP_067170423.1">
    <property type="nucleotide sequence ID" value="XM_067314322.1"/>
</dbReference>
<accession>A0ABM4FZT2</accession>